<dbReference type="VEuPathDB" id="FungiDB:L203_04867"/>
<dbReference type="RefSeq" id="XP_066067931.1">
    <property type="nucleotide sequence ID" value="XM_066211834.1"/>
</dbReference>
<dbReference type="Gene3D" id="1.25.40.10">
    <property type="entry name" value="Tetratricopeptide repeat domain"/>
    <property type="match status" value="3"/>
</dbReference>
<sequence length="1458" mass="161270">MFTKATAHLRPFIRLPTSHSTASPDHFTANPSLLHHLPQHGAGNAIVAQGQHSAQAGNSAGHAGRAGYGGGAGAGGGYTGHARAFLSLPQTQGASVDPSLTNHSDERQDQAPLNASLLLKRRPSQSPRVVTLNDSVRVRREIEARKGGREVSVVDIEPHQPARRRESIADYAFNLPQSLCRPNTPSLRSTSHTPLDLLHLGLPHSRSLGLRALSSTSAQIALGVEDVEAVTDMKIISRHVEKATRTLAKSNKVYMDLAGQSHATGQRLGGVRRNSTAAVERPSLDQPPIDFASPLAVEQQTDHNRKIALIKAFKEARENQNIQLISKLITHYRSSRTVPPFSPDALPGVPELAKHYPLPSNFSLSVYNAALHALSVTRTPGQTIAPILEIYNELLEKDLVPDSVTYGFVIRALALREAEIAESKAAWEKQKLWSEWRSRLLGDDSWNRDLAKERDATIQTYLAEGNLASALKLFRAAALTGQARKFNVIVYGVLLDVMAKVEDIDLVTMTQIFEHAKSHQVKGLITLYKHMFTAHAKIGNVEEFNNIWLEFNALAEKVQLSEWGLAINEQNTIPKLRIEGLQRDTWEIALISLIKLGELGKAFEVFGEMLAATESPLSESKVPAVTIRTCGEFVVALAEAGELDLALEWYDKLKGSTLFIEQAPHRFHLESTSAVVDKFILSGRYTDAARLVKDWKEYKTEFLSRSSKITVQNRIWRLYCAFVYNARSSPENAAEYLRNAQEIIEVMPSQIDLRPVSVHLSLLAQSRSHTQMPAVLAPYRALNLNAHTLKMLQQISEDTSKYEIPVKYRIKMIEAWARHGVVMTAVVAEKLVAAYLSERASNTVDQVGLDKNDFFTIVGALAVLPRQKIESGEFDKAFELIIADIAQVDVGEDSQIRKAKIHQAVQILIQNLVHRFSSQKACEMLTPIFGTETDTLVGSATPETSFGANVSSDASSPMTSTTSQLSSPMLIFSQLLTSSIDRFTQRNPPISVLEAYVLLRSGLSQSQVPRLETILNLMDHLARHGDEPKVRELYELSQVVLSSLVRPELQAQSWLATENAILIACCHLGYLEEAGLHRSAIIQAGFSPSADAYATMIASSKDTTDDALIAREMFEEALGMGVKPHLFLYNTVISKLSKARKAEAALELFKKMKQEGIRPSSVTYGALINACCRVGDALSAETLFEEMTSQPNFRPRIPPYNTMMQFYLQTQPNRDRFFHYYSELQRAHVHPSAHTYKLLLDAYATLAPSDLSAMEFVFSQLVSDKTVKVQGTHWASLISAYGLHGNDLTKAKEIFEKVPEKGGAHDPVVWEAWLNVLSQKGSIEQLEQERQRMIDSGVQPTAYVFNVLINGYSRAGNITQARQVFESMGDSISGVAAPNNHPVLLTSSGHAKPATHTPETGVVYREPSTYEAMIRAEVACGDRTRAEEVLKRMEERGYPVAVFLRSKAALEGEALKFH</sequence>
<dbReference type="KEGG" id="cdep:91086620"/>
<protein>
    <submittedName>
        <fullName evidence="5">Uncharacterized protein</fullName>
    </submittedName>
</protein>
<dbReference type="PROSITE" id="PS51375">
    <property type="entry name" value="PPR"/>
    <property type="match status" value="5"/>
</dbReference>
<accession>A0A1E3IAL9</accession>
<evidence type="ECO:0000313" key="6">
    <source>
        <dbReference type="Proteomes" id="UP000094043"/>
    </source>
</evidence>
<name>A0A1E3IAL9_9TREE</name>
<reference evidence="5" key="1">
    <citation type="submission" date="2016-06" db="EMBL/GenBank/DDBJ databases">
        <authorList>
            <person name="Cuomo C."/>
            <person name="Litvintseva A."/>
            <person name="Heitman J."/>
            <person name="Chen Y."/>
            <person name="Sun S."/>
            <person name="Springer D."/>
            <person name="Dromer F."/>
            <person name="Young S."/>
            <person name="Zeng Q."/>
            <person name="Chapman S."/>
            <person name="Gujja S."/>
            <person name="Saif S."/>
            <person name="Birren B."/>
        </authorList>
    </citation>
    <scope>NUCLEOTIDE SEQUENCE</scope>
    <source>
        <strain evidence="5">CBS 7841</strain>
    </source>
</reference>
<comment type="subunit">
    <text evidence="4">Binds to mitochondrial small subunit 15S rRNA.</text>
</comment>
<dbReference type="Pfam" id="PF01535">
    <property type="entry name" value="PPR"/>
    <property type="match status" value="2"/>
</dbReference>
<dbReference type="InterPro" id="IPR002885">
    <property type="entry name" value="PPR_rpt"/>
</dbReference>
<comment type="function">
    <text evidence="3">Regulates mitochondrial small subunit maturation by controlling 15S rRNA 5'-end processing. Localizes to the 5' precursor of the 15S rRNA in a position that is subsequently occupied by mS47 in the mature yeast mtSSU. Uses structure and sequence-specific RNA recognition, binding to a single-stranded region of the precursor and specifically recognizing bases -6 to -1. The exchange of Ccm1 for mS47 is coupled to the irreversible removal of precursor rRNA that is accompanied by conformational changes of the mitoribosomal proteins uS5m and mS26. These conformational changes signal completion of 5'-end rRNA processing through protection of the mature 5'-end of the 15S rRNA and stabilization of mS47. The removal of the 5' precursor together with the dissociation of Ccm1 may be catalyzed by the 5'-3' exoribonuclease Pet127. Involved in the specific removal of group I introns in mitochondrial encoded transcripts.</text>
</comment>
<evidence type="ECO:0000256" key="1">
    <source>
        <dbReference type="ARBA" id="ARBA00006192"/>
    </source>
</evidence>
<dbReference type="NCBIfam" id="TIGR00756">
    <property type="entry name" value="PPR"/>
    <property type="match status" value="3"/>
</dbReference>
<gene>
    <name evidence="5" type="ORF">L203_102408</name>
</gene>
<evidence type="ECO:0000256" key="3">
    <source>
        <dbReference type="ARBA" id="ARBA00044493"/>
    </source>
</evidence>
<reference evidence="5" key="2">
    <citation type="journal article" date="2022" name="Elife">
        <title>Obligate sexual reproduction of a homothallic fungus closely related to the Cryptococcus pathogenic species complex.</title>
        <authorList>
            <person name="Passer A.R."/>
            <person name="Clancey S.A."/>
            <person name="Shea T."/>
            <person name="David-Palma M."/>
            <person name="Averette A.F."/>
            <person name="Boekhout T."/>
            <person name="Porcel B.M."/>
            <person name="Nowrousian M."/>
            <person name="Cuomo C.A."/>
            <person name="Sun S."/>
            <person name="Heitman J."/>
            <person name="Coelho M.A."/>
        </authorList>
    </citation>
    <scope>NUCLEOTIDE SEQUENCE</scope>
    <source>
        <strain evidence="5">CBS 7841</strain>
    </source>
</reference>
<evidence type="ECO:0000256" key="4">
    <source>
        <dbReference type="ARBA" id="ARBA00044511"/>
    </source>
</evidence>
<keyword evidence="2" id="KW-0677">Repeat</keyword>
<dbReference type="Proteomes" id="UP000094043">
    <property type="component" value="Chromosome 3"/>
</dbReference>
<reference evidence="5" key="3">
    <citation type="submission" date="2024-01" db="EMBL/GenBank/DDBJ databases">
        <authorList>
            <person name="Coelho M.A."/>
            <person name="David-Palma M."/>
            <person name="Shea T."/>
            <person name="Sun S."/>
            <person name="Cuomo C.A."/>
            <person name="Heitman J."/>
        </authorList>
    </citation>
    <scope>NUCLEOTIDE SEQUENCE</scope>
    <source>
        <strain evidence="5">CBS 7841</strain>
    </source>
</reference>
<dbReference type="OrthoDB" id="411857at2759"/>
<keyword evidence="6" id="KW-1185">Reference proteome</keyword>
<organism evidence="5 6">
    <name type="scientific">Cryptococcus depauperatus CBS 7841</name>
    <dbReference type="NCBI Taxonomy" id="1295531"/>
    <lineage>
        <taxon>Eukaryota</taxon>
        <taxon>Fungi</taxon>
        <taxon>Dikarya</taxon>
        <taxon>Basidiomycota</taxon>
        <taxon>Agaricomycotina</taxon>
        <taxon>Tremellomycetes</taxon>
        <taxon>Tremellales</taxon>
        <taxon>Cryptococcaceae</taxon>
        <taxon>Cryptococcus</taxon>
    </lineage>
</organism>
<dbReference type="InterPro" id="IPR011990">
    <property type="entry name" value="TPR-like_helical_dom_sf"/>
</dbReference>
<dbReference type="EMBL" id="CP143786">
    <property type="protein sequence ID" value="WVN87231.1"/>
    <property type="molecule type" value="Genomic_DNA"/>
</dbReference>
<dbReference type="PANTHER" id="PTHR47447:SF17">
    <property type="entry name" value="OS12G0638900 PROTEIN"/>
    <property type="match status" value="1"/>
</dbReference>
<dbReference type="Pfam" id="PF12854">
    <property type="entry name" value="PPR_1"/>
    <property type="match status" value="1"/>
</dbReference>
<dbReference type="PANTHER" id="PTHR47447">
    <property type="entry name" value="OS03G0856100 PROTEIN"/>
    <property type="match status" value="1"/>
</dbReference>
<evidence type="ECO:0000313" key="5">
    <source>
        <dbReference type="EMBL" id="WVN87231.1"/>
    </source>
</evidence>
<proteinExistence type="inferred from homology"/>
<dbReference type="Pfam" id="PF13041">
    <property type="entry name" value="PPR_2"/>
    <property type="match status" value="1"/>
</dbReference>
<comment type="similarity">
    <text evidence="1">Belongs to the CCM1 family.</text>
</comment>
<evidence type="ECO:0000256" key="2">
    <source>
        <dbReference type="ARBA" id="ARBA00022737"/>
    </source>
</evidence>
<dbReference type="GeneID" id="91086620"/>